<keyword evidence="3" id="KW-1185">Reference proteome</keyword>
<protein>
    <submittedName>
        <fullName evidence="2">TIGR04222 domain-containing membrane protein</fullName>
    </submittedName>
</protein>
<keyword evidence="1" id="KW-0812">Transmembrane</keyword>
<evidence type="ECO:0000256" key="1">
    <source>
        <dbReference type="SAM" id="Phobius"/>
    </source>
</evidence>
<dbReference type="NCBIfam" id="TIGR04222">
    <property type="entry name" value="near_uncomplex"/>
    <property type="match status" value="1"/>
</dbReference>
<feature type="transmembrane region" description="Helical" evidence="1">
    <location>
        <begin position="185"/>
        <end position="203"/>
    </location>
</feature>
<gene>
    <name evidence="2" type="ORF">KDA82_15425</name>
</gene>
<dbReference type="EMBL" id="JAGSMN010000336">
    <property type="protein sequence ID" value="MBR7674384.1"/>
    <property type="molecule type" value="Genomic_DNA"/>
</dbReference>
<dbReference type="AlphaFoldDB" id="A0A8T4IYN8"/>
<dbReference type="InterPro" id="IPR026467">
    <property type="entry name" value="Ser/Gly_Cys_C_dom"/>
</dbReference>
<keyword evidence="1" id="KW-1133">Transmembrane helix</keyword>
<evidence type="ECO:0000313" key="3">
    <source>
        <dbReference type="Proteomes" id="UP000675554"/>
    </source>
</evidence>
<dbReference type="Proteomes" id="UP000675554">
    <property type="component" value="Unassembled WGS sequence"/>
</dbReference>
<name>A0A8T4IYN8_9ACTN</name>
<sequence length="276" mass="27885">MWVPLLLAAWAAAIVTCVRLCRVSMAAAEAPEEPEGAASGPLTLYEAAYLAGGPHRVADLALVAMARQRRLLLAHTGWATVLDPVGRDEVERSLITVIGGPGGQSPIPAVRAALAAADAVRALAERLAAAGLAVPEAVRAAITTATRQVRAASVLVLAAGTVAELLAGTVASGTGAAHAGERESVAPWFVLPLLLTLGALAIARIEVHPYTRWASSAGACRLREIAHAAGAAEGPGAGSDGDPTTLMTLALKGPSALTEPSMRAALGGARSPLRGH</sequence>
<reference evidence="2" key="1">
    <citation type="submission" date="2021-04" db="EMBL/GenBank/DDBJ databases">
        <title>Sequencing of actinobacteria type strains.</title>
        <authorList>
            <person name="Nguyen G.-S."/>
            <person name="Wentzel A."/>
        </authorList>
    </citation>
    <scope>NUCLEOTIDE SEQUENCE</scope>
    <source>
        <strain evidence="2">DSM 42095</strain>
    </source>
</reference>
<keyword evidence="1" id="KW-0472">Membrane</keyword>
<organism evidence="2 3">
    <name type="scientific">Streptomyces daliensis</name>
    <dbReference type="NCBI Taxonomy" id="299421"/>
    <lineage>
        <taxon>Bacteria</taxon>
        <taxon>Bacillati</taxon>
        <taxon>Actinomycetota</taxon>
        <taxon>Actinomycetes</taxon>
        <taxon>Kitasatosporales</taxon>
        <taxon>Streptomycetaceae</taxon>
        <taxon>Streptomyces</taxon>
    </lineage>
</organism>
<comment type="caution">
    <text evidence="2">The sequence shown here is derived from an EMBL/GenBank/DDBJ whole genome shotgun (WGS) entry which is preliminary data.</text>
</comment>
<proteinExistence type="predicted"/>
<accession>A0A8T4IYN8</accession>
<evidence type="ECO:0000313" key="2">
    <source>
        <dbReference type="EMBL" id="MBR7674384.1"/>
    </source>
</evidence>